<dbReference type="Gene3D" id="3.40.50.300">
    <property type="entry name" value="P-loop containing nucleotide triphosphate hydrolases"/>
    <property type="match status" value="1"/>
</dbReference>
<gene>
    <name evidence="2" type="primary">Ifih1</name>
    <name evidence="2" type="ORF">CM83_23739</name>
</gene>
<dbReference type="AlphaFoldDB" id="A0A0A9YKS2"/>
<accession>A0A0A9YKS2</accession>
<dbReference type="InterPro" id="IPR051363">
    <property type="entry name" value="RLR_Helicase"/>
</dbReference>
<sequence length="129" mass="14336">MCVHICALIHSHTKLAGALLGAESILGQNKSSKLRGMTQASQRDILSRFNMGKVKLLVATSVVEEGIDVQSCGMVIRYAECPTLVSVLQSRGRARQRHSIFFVFTNMFSSETCMAQIRRSVNKNEMLLF</sequence>
<dbReference type="InterPro" id="IPR027417">
    <property type="entry name" value="P-loop_NTPase"/>
</dbReference>
<organism evidence="2">
    <name type="scientific">Lygus hesperus</name>
    <name type="common">Western plant bug</name>
    <dbReference type="NCBI Taxonomy" id="30085"/>
    <lineage>
        <taxon>Eukaryota</taxon>
        <taxon>Metazoa</taxon>
        <taxon>Ecdysozoa</taxon>
        <taxon>Arthropoda</taxon>
        <taxon>Hexapoda</taxon>
        <taxon>Insecta</taxon>
        <taxon>Pterygota</taxon>
        <taxon>Neoptera</taxon>
        <taxon>Paraneoptera</taxon>
        <taxon>Hemiptera</taxon>
        <taxon>Heteroptera</taxon>
        <taxon>Panheteroptera</taxon>
        <taxon>Cimicomorpha</taxon>
        <taxon>Miridae</taxon>
        <taxon>Mirini</taxon>
        <taxon>Lygus</taxon>
    </lineage>
</organism>
<feature type="domain" description="Helicase C-terminal" evidence="1">
    <location>
        <begin position="1"/>
        <end position="129"/>
    </location>
</feature>
<evidence type="ECO:0000313" key="2">
    <source>
        <dbReference type="EMBL" id="JAG32231.1"/>
    </source>
</evidence>
<reference evidence="2" key="2">
    <citation type="submission" date="2014-07" db="EMBL/GenBank/DDBJ databases">
        <authorList>
            <person name="Hull J."/>
        </authorList>
    </citation>
    <scope>NUCLEOTIDE SEQUENCE</scope>
</reference>
<keyword evidence="2" id="KW-0067">ATP-binding</keyword>
<dbReference type="EMBL" id="GBHO01011373">
    <property type="protein sequence ID" value="JAG32231.1"/>
    <property type="molecule type" value="Transcribed_RNA"/>
</dbReference>
<keyword evidence="2" id="KW-0347">Helicase</keyword>
<dbReference type="GO" id="GO:0004386">
    <property type="term" value="F:helicase activity"/>
    <property type="evidence" value="ECO:0007669"/>
    <property type="project" value="UniProtKB-KW"/>
</dbReference>
<dbReference type="Pfam" id="PF00271">
    <property type="entry name" value="Helicase_C"/>
    <property type="match status" value="1"/>
</dbReference>
<name>A0A0A9YKS2_LYGHE</name>
<dbReference type="InterPro" id="IPR001650">
    <property type="entry name" value="Helicase_C-like"/>
</dbReference>
<proteinExistence type="predicted"/>
<keyword evidence="2" id="KW-0547">Nucleotide-binding</keyword>
<keyword evidence="2" id="KW-0378">Hydrolase</keyword>
<dbReference type="PANTHER" id="PTHR14074">
    <property type="entry name" value="HELICASE WITH DEATH DOMAIN-RELATED"/>
    <property type="match status" value="1"/>
</dbReference>
<dbReference type="PANTHER" id="PTHR14074:SF16">
    <property type="entry name" value="ANTIVIRAL INNATE IMMUNE RESPONSE RECEPTOR RIG-I"/>
    <property type="match status" value="1"/>
</dbReference>
<protein>
    <submittedName>
        <fullName evidence="2">Interferon-induced helicase C domain-containing protein 1</fullName>
    </submittedName>
</protein>
<dbReference type="GO" id="GO:0005737">
    <property type="term" value="C:cytoplasm"/>
    <property type="evidence" value="ECO:0007669"/>
    <property type="project" value="TreeGrafter"/>
</dbReference>
<evidence type="ECO:0000259" key="1">
    <source>
        <dbReference type="PROSITE" id="PS51194"/>
    </source>
</evidence>
<dbReference type="SMART" id="SM00490">
    <property type="entry name" value="HELICc"/>
    <property type="match status" value="1"/>
</dbReference>
<reference evidence="2" key="1">
    <citation type="journal article" date="2014" name="PLoS ONE">
        <title>Transcriptome-Based Identification of ABC Transporters in the Western Tarnished Plant Bug Lygus hesperus.</title>
        <authorList>
            <person name="Hull J.J."/>
            <person name="Chaney K."/>
            <person name="Geib S.M."/>
            <person name="Fabrick J.A."/>
            <person name="Brent C.S."/>
            <person name="Walsh D."/>
            <person name="Lavine L.C."/>
        </authorList>
    </citation>
    <scope>NUCLEOTIDE SEQUENCE</scope>
</reference>
<dbReference type="SUPFAM" id="SSF52540">
    <property type="entry name" value="P-loop containing nucleoside triphosphate hydrolases"/>
    <property type="match status" value="1"/>
</dbReference>
<dbReference type="PROSITE" id="PS51194">
    <property type="entry name" value="HELICASE_CTER"/>
    <property type="match status" value="1"/>
</dbReference>